<accession>D7KGR8</accession>
<sequence>MATHYSGRFPQNFQTLPISNNHGLGGQSMDQIYFGFQFIRNVGRTRKSRAVKPYETTKKKTNTRKTNQKRRKKDEEANKL</sequence>
<evidence type="ECO:0000256" key="1">
    <source>
        <dbReference type="SAM" id="MobiDB-lite"/>
    </source>
</evidence>
<protein>
    <submittedName>
        <fullName evidence="2">Predicted protein</fullName>
    </submittedName>
</protein>
<name>D7KGR8_ARALL</name>
<feature type="region of interest" description="Disordered" evidence="1">
    <location>
        <begin position="1"/>
        <end position="21"/>
    </location>
</feature>
<dbReference type="AlphaFoldDB" id="D7KGR8"/>
<keyword evidence="3" id="KW-1185">Reference proteome</keyword>
<evidence type="ECO:0000313" key="3">
    <source>
        <dbReference type="Proteomes" id="UP000008694"/>
    </source>
</evidence>
<dbReference type="Proteomes" id="UP000008694">
    <property type="component" value="Unassembled WGS sequence"/>
</dbReference>
<dbReference type="HOGENOM" id="CLU_194789_0_0_1"/>
<evidence type="ECO:0000313" key="2">
    <source>
        <dbReference type="EMBL" id="EFH70529.1"/>
    </source>
</evidence>
<feature type="compositionally biased region" description="Polar residues" evidence="1">
    <location>
        <begin position="9"/>
        <end position="21"/>
    </location>
</feature>
<proteinExistence type="predicted"/>
<dbReference type="EMBL" id="GL348713">
    <property type="protein sequence ID" value="EFH70529.1"/>
    <property type="molecule type" value="Genomic_DNA"/>
</dbReference>
<feature type="compositionally biased region" description="Basic residues" evidence="1">
    <location>
        <begin position="59"/>
        <end position="72"/>
    </location>
</feature>
<feature type="region of interest" description="Disordered" evidence="1">
    <location>
        <begin position="45"/>
        <end position="80"/>
    </location>
</feature>
<gene>
    <name evidence="2" type="ORF">ARALYDRAFT_474201</name>
</gene>
<reference evidence="3" key="1">
    <citation type="journal article" date="2011" name="Nat. Genet.">
        <title>The Arabidopsis lyrata genome sequence and the basis of rapid genome size change.</title>
        <authorList>
            <person name="Hu T.T."/>
            <person name="Pattyn P."/>
            <person name="Bakker E.G."/>
            <person name="Cao J."/>
            <person name="Cheng J.-F."/>
            <person name="Clark R.M."/>
            <person name="Fahlgren N."/>
            <person name="Fawcett J.A."/>
            <person name="Grimwood J."/>
            <person name="Gundlach H."/>
            <person name="Haberer G."/>
            <person name="Hollister J.D."/>
            <person name="Ossowski S."/>
            <person name="Ottilar R.P."/>
            <person name="Salamov A.A."/>
            <person name="Schneeberger K."/>
            <person name="Spannagl M."/>
            <person name="Wang X."/>
            <person name="Yang L."/>
            <person name="Nasrallah M.E."/>
            <person name="Bergelson J."/>
            <person name="Carrington J.C."/>
            <person name="Gaut B.S."/>
            <person name="Schmutz J."/>
            <person name="Mayer K.F.X."/>
            <person name="Van de Peer Y."/>
            <person name="Grigoriev I.V."/>
            <person name="Nordborg M."/>
            <person name="Weigel D."/>
            <person name="Guo Y.-L."/>
        </authorList>
    </citation>
    <scope>NUCLEOTIDE SEQUENCE [LARGE SCALE GENOMIC DNA]</scope>
    <source>
        <strain evidence="3">cv. MN47</strain>
    </source>
</reference>
<dbReference type="Gramene" id="fgenesh2_kg.1__4155__AT1G50691.1">
    <property type="protein sequence ID" value="fgenesh2_kg.1__4155__AT1G50691.1"/>
    <property type="gene ID" value="fgenesh2_kg.1__4155__AT1G50691.1"/>
</dbReference>
<organism evidence="3">
    <name type="scientific">Arabidopsis lyrata subsp. lyrata</name>
    <name type="common">Lyre-leaved rock-cress</name>
    <dbReference type="NCBI Taxonomy" id="81972"/>
    <lineage>
        <taxon>Eukaryota</taxon>
        <taxon>Viridiplantae</taxon>
        <taxon>Streptophyta</taxon>
        <taxon>Embryophyta</taxon>
        <taxon>Tracheophyta</taxon>
        <taxon>Spermatophyta</taxon>
        <taxon>Magnoliopsida</taxon>
        <taxon>eudicotyledons</taxon>
        <taxon>Gunneridae</taxon>
        <taxon>Pentapetalae</taxon>
        <taxon>rosids</taxon>
        <taxon>malvids</taxon>
        <taxon>Brassicales</taxon>
        <taxon>Brassicaceae</taxon>
        <taxon>Camelineae</taxon>
        <taxon>Arabidopsis</taxon>
    </lineage>
</organism>